<sequence length="108" mass="12450">MNTTKNTVPTSTVTRDVRQLDKETGNIYESIVIISKRANQISNNMKEELHGKLSEFASSNDNLEEVFENREQIEISKHYERLPKPTLVAVDEFLNGKVYHRNPSKEQS</sequence>
<dbReference type="InterPro" id="IPR006110">
    <property type="entry name" value="Pol_omega/Rpo6/RPB6"/>
</dbReference>
<keyword evidence="1" id="KW-0240">DNA-directed RNA polymerase</keyword>
<organism evidence="3 4">
    <name type="scientific">Hufsiella arboris</name>
    <dbReference type="NCBI Taxonomy" id="2695275"/>
    <lineage>
        <taxon>Bacteria</taxon>
        <taxon>Pseudomonadati</taxon>
        <taxon>Bacteroidota</taxon>
        <taxon>Sphingobacteriia</taxon>
        <taxon>Sphingobacteriales</taxon>
        <taxon>Sphingobacteriaceae</taxon>
        <taxon>Hufsiella</taxon>
    </lineage>
</organism>
<keyword evidence="4" id="KW-1185">Reference proteome</keyword>
<dbReference type="GO" id="GO:0000428">
    <property type="term" value="C:DNA-directed RNA polymerase complex"/>
    <property type="evidence" value="ECO:0007669"/>
    <property type="project" value="UniProtKB-KW"/>
</dbReference>
<evidence type="ECO:0000256" key="1">
    <source>
        <dbReference type="ARBA" id="ARBA00022478"/>
    </source>
</evidence>
<dbReference type="EMBL" id="WVHT01000011">
    <property type="protein sequence ID" value="MXV52983.1"/>
    <property type="molecule type" value="Genomic_DNA"/>
</dbReference>
<evidence type="ECO:0000256" key="2">
    <source>
        <dbReference type="ARBA" id="ARBA00023163"/>
    </source>
</evidence>
<dbReference type="AlphaFoldDB" id="A0A7K1YEF2"/>
<dbReference type="Proteomes" id="UP000466586">
    <property type="component" value="Unassembled WGS sequence"/>
</dbReference>
<dbReference type="SMART" id="SM01409">
    <property type="entry name" value="RNA_pol_Rpb6"/>
    <property type="match status" value="1"/>
</dbReference>
<reference evidence="3 4" key="1">
    <citation type="submission" date="2019-11" db="EMBL/GenBank/DDBJ databases">
        <title>Pedobacter sp. HMF7647 Genome sequencing and assembly.</title>
        <authorList>
            <person name="Kang H."/>
            <person name="Kim H."/>
            <person name="Joh K."/>
        </authorList>
    </citation>
    <scope>NUCLEOTIDE SEQUENCE [LARGE SCALE GENOMIC DNA]</scope>
    <source>
        <strain evidence="3 4">HMF7647</strain>
    </source>
</reference>
<dbReference type="GO" id="GO:0003899">
    <property type="term" value="F:DNA-directed RNA polymerase activity"/>
    <property type="evidence" value="ECO:0007669"/>
    <property type="project" value="InterPro"/>
</dbReference>
<name>A0A7K1YEF2_9SPHI</name>
<protein>
    <submittedName>
        <fullName evidence="3">RNA polymerase Rpb6</fullName>
    </submittedName>
</protein>
<accession>A0A7K1YEF2</accession>
<comment type="caution">
    <text evidence="3">The sequence shown here is derived from an EMBL/GenBank/DDBJ whole genome shotgun (WGS) entry which is preliminary data.</text>
</comment>
<dbReference type="GO" id="GO:0003677">
    <property type="term" value="F:DNA binding"/>
    <property type="evidence" value="ECO:0007669"/>
    <property type="project" value="InterPro"/>
</dbReference>
<evidence type="ECO:0000313" key="4">
    <source>
        <dbReference type="Proteomes" id="UP000466586"/>
    </source>
</evidence>
<dbReference type="GO" id="GO:0006351">
    <property type="term" value="P:DNA-templated transcription"/>
    <property type="evidence" value="ECO:0007669"/>
    <property type="project" value="InterPro"/>
</dbReference>
<gene>
    <name evidence="3" type="ORF">GS399_18585</name>
</gene>
<proteinExistence type="predicted"/>
<keyword evidence="2" id="KW-0804">Transcription</keyword>
<dbReference type="Pfam" id="PF01192">
    <property type="entry name" value="RNA_pol_Rpb6"/>
    <property type="match status" value="1"/>
</dbReference>
<evidence type="ECO:0000313" key="3">
    <source>
        <dbReference type="EMBL" id="MXV52983.1"/>
    </source>
</evidence>
<dbReference type="RefSeq" id="WP_160846161.1">
    <property type="nucleotide sequence ID" value="NZ_WVHT01000011.1"/>
</dbReference>